<dbReference type="EMBL" id="BPLR01016741">
    <property type="protein sequence ID" value="GIY86095.1"/>
    <property type="molecule type" value="Genomic_DNA"/>
</dbReference>
<evidence type="ECO:0000313" key="4">
    <source>
        <dbReference type="Proteomes" id="UP001054945"/>
    </source>
</evidence>
<name>A0AAV4WT47_CAEEX</name>
<dbReference type="EMBL" id="BPLR01016741">
    <property type="protein sequence ID" value="GIY86091.1"/>
    <property type="molecule type" value="Genomic_DNA"/>
</dbReference>
<evidence type="ECO:0000313" key="2">
    <source>
        <dbReference type="EMBL" id="GIY86093.1"/>
    </source>
</evidence>
<keyword evidence="4" id="KW-1185">Reference proteome</keyword>
<comment type="caution">
    <text evidence="3">The sequence shown here is derived from an EMBL/GenBank/DDBJ whole genome shotgun (WGS) entry which is preliminary data.</text>
</comment>
<dbReference type="Proteomes" id="UP001054945">
    <property type="component" value="Unassembled WGS sequence"/>
</dbReference>
<accession>A0AAV4WT47</accession>
<sequence length="140" mass="16307">MFPEGANDLKESTVLNVLWRTKGLVELKWNKQTFTTGKELQNLFMDFNPTCLFGTLFAIHKKCIYKGANDLKESTVLNVLWRTKGLVELKWNKQTFTTGKELQNLFMDFNPTCLFGTLFAIHKKCIYKCRTKHETNFVSK</sequence>
<organism evidence="3 4">
    <name type="scientific">Caerostris extrusa</name>
    <name type="common">Bark spider</name>
    <name type="synonym">Caerostris bankana</name>
    <dbReference type="NCBI Taxonomy" id="172846"/>
    <lineage>
        <taxon>Eukaryota</taxon>
        <taxon>Metazoa</taxon>
        <taxon>Ecdysozoa</taxon>
        <taxon>Arthropoda</taxon>
        <taxon>Chelicerata</taxon>
        <taxon>Arachnida</taxon>
        <taxon>Araneae</taxon>
        <taxon>Araneomorphae</taxon>
        <taxon>Entelegynae</taxon>
        <taxon>Araneoidea</taxon>
        <taxon>Araneidae</taxon>
        <taxon>Caerostris</taxon>
    </lineage>
</organism>
<gene>
    <name evidence="1" type="ORF">CEXT_451041</name>
    <name evidence="2" type="ORF">CEXT_451042</name>
    <name evidence="3" type="ORF">CEXT_451051</name>
</gene>
<evidence type="ECO:0000313" key="3">
    <source>
        <dbReference type="EMBL" id="GIY86095.1"/>
    </source>
</evidence>
<protein>
    <submittedName>
        <fullName evidence="3">Uncharacterized protein</fullName>
    </submittedName>
</protein>
<dbReference type="EMBL" id="BPLR01016741">
    <property type="protein sequence ID" value="GIY86093.1"/>
    <property type="molecule type" value="Genomic_DNA"/>
</dbReference>
<evidence type="ECO:0000313" key="1">
    <source>
        <dbReference type="EMBL" id="GIY86091.1"/>
    </source>
</evidence>
<dbReference type="AlphaFoldDB" id="A0AAV4WT47"/>
<reference evidence="3 4" key="1">
    <citation type="submission" date="2021-06" db="EMBL/GenBank/DDBJ databases">
        <title>Caerostris extrusa draft genome.</title>
        <authorList>
            <person name="Kono N."/>
            <person name="Arakawa K."/>
        </authorList>
    </citation>
    <scope>NUCLEOTIDE SEQUENCE [LARGE SCALE GENOMIC DNA]</scope>
</reference>
<proteinExistence type="predicted"/>